<evidence type="ECO:0000256" key="1">
    <source>
        <dbReference type="ARBA" id="ARBA00022598"/>
    </source>
</evidence>
<keyword evidence="9" id="KW-1185">Reference proteome</keyword>
<dbReference type="InterPro" id="IPR005479">
    <property type="entry name" value="CPAse_ATP-bd"/>
</dbReference>
<dbReference type="Pfam" id="PF02785">
    <property type="entry name" value="Biotin_carb_C"/>
    <property type="match status" value="1"/>
</dbReference>
<gene>
    <name evidence="8" type="ORF">KAJ83_04160</name>
</gene>
<organism evidence="8 9">
    <name type="scientific">Marivibrio halodurans</name>
    <dbReference type="NCBI Taxonomy" id="2039722"/>
    <lineage>
        <taxon>Bacteria</taxon>
        <taxon>Pseudomonadati</taxon>
        <taxon>Pseudomonadota</taxon>
        <taxon>Alphaproteobacteria</taxon>
        <taxon>Rhodospirillales</taxon>
        <taxon>Rhodospirillaceae</taxon>
        <taxon>Marivibrio</taxon>
    </lineage>
</organism>
<dbReference type="PANTHER" id="PTHR18866:SF33">
    <property type="entry name" value="METHYLCROTONOYL-COA CARBOXYLASE SUBUNIT ALPHA, MITOCHONDRIAL-RELATED"/>
    <property type="match status" value="1"/>
</dbReference>
<evidence type="ECO:0000259" key="7">
    <source>
        <dbReference type="PROSITE" id="PS50979"/>
    </source>
</evidence>
<dbReference type="PROSITE" id="PS50975">
    <property type="entry name" value="ATP_GRASP"/>
    <property type="match status" value="1"/>
</dbReference>
<evidence type="ECO:0000256" key="2">
    <source>
        <dbReference type="ARBA" id="ARBA00022741"/>
    </source>
</evidence>
<dbReference type="NCBIfam" id="NF006367">
    <property type="entry name" value="PRK08591.1"/>
    <property type="match status" value="1"/>
</dbReference>
<dbReference type="SUPFAM" id="SSF56059">
    <property type="entry name" value="Glutathione synthetase ATP-binding domain-like"/>
    <property type="match status" value="1"/>
</dbReference>
<sequence>MKRVLIANRGEIALRIIRACRRAGLETVAVHSSADAASPHVFAADEAVEIGPPSPGQSYLNQAILLDVAERTGADAVHPGYGFLSENAGFARKVADRGLTFIGPSPEVIDRMGDKARAREAAVELGVPVVPGSEGVFHDAASAEAEAGGIGFPLLLKARAGGGGRGMRVAETAEKLPGLFRQAHAEAESAFGDGAIYMERYFSRVRHVEVQVFGDSHGAAAHAWERDCSVQRRHQKLVEEGPSPALSAETREALCEAAVRLTKGVGYVNAGTVEFLYEPDTDKFFFIEMNTRIQVEHPVSEMITGLDLIQEQLRVADGQALSFADGPPPIQGAAVEFRVNAEDPRADFRPTPGRLTAWRPPKGEGLRCDSAVYQDGQISPFYDSMMAKLIVHGSDRADALARAADAIEAFEVEGVSTTLPLYRAMLRDEGFRAGAVDTRWMEREFLPKLLGRAG</sequence>
<dbReference type="FunFam" id="3.40.50.20:FF:000010">
    <property type="entry name" value="Propionyl-CoA carboxylase subunit alpha"/>
    <property type="match status" value="1"/>
</dbReference>
<evidence type="ECO:0000313" key="9">
    <source>
        <dbReference type="Proteomes" id="UP000672602"/>
    </source>
</evidence>
<dbReference type="InterPro" id="IPR050856">
    <property type="entry name" value="Biotin_carboxylase_complex"/>
</dbReference>
<feature type="domain" description="Biotin carboxylation" evidence="7">
    <location>
        <begin position="1"/>
        <end position="446"/>
    </location>
</feature>
<dbReference type="EMBL" id="JAGMWN010000001">
    <property type="protein sequence ID" value="MBP5856190.1"/>
    <property type="molecule type" value="Genomic_DNA"/>
</dbReference>
<dbReference type="GO" id="GO:0003989">
    <property type="term" value="F:acetyl-CoA carboxylase activity"/>
    <property type="evidence" value="ECO:0007669"/>
    <property type="project" value="UniProtKB-EC"/>
</dbReference>
<accession>A0A8J7RX70</accession>
<dbReference type="InterPro" id="IPR005481">
    <property type="entry name" value="BC-like_N"/>
</dbReference>
<evidence type="ECO:0000256" key="3">
    <source>
        <dbReference type="ARBA" id="ARBA00022840"/>
    </source>
</evidence>
<dbReference type="RefSeq" id="WP_210680729.1">
    <property type="nucleotide sequence ID" value="NZ_JAGMWN010000001.1"/>
</dbReference>
<evidence type="ECO:0000259" key="6">
    <source>
        <dbReference type="PROSITE" id="PS50975"/>
    </source>
</evidence>
<keyword evidence="1 8" id="KW-0436">Ligase</keyword>
<dbReference type="GO" id="GO:0005524">
    <property type="term" value="F:ATP binding"/>
    <property type="evidence" value="ECO:0007669"/>
    <property type="project" value="UniProtKB-UniRule"/>
</dbReference>
<dbReference type="EC" id="6.4.1.2" evidence="8"/>
<dbReference type="InterPro" id="IPR011764">
    <property type="entry name" value="Biotin_carboxylation_dom"/>
</dbReference>
<dbReference type="InterPro" id="IPR011054">
    <property type="entry name" value="Rudment_hybrid_motif"/>
</dbReference>
<comment type="caution">
    <text evidence="8">The sequence shown here is derived from an EMBL/GenBank/DDBJ whole genome shotgun (WGS) entry which is preliminary data.</text>
</comment>
<dbReference type="FunFam" id="3.30.1490.20:FF:000003">
    <property type="entry name" value="acetyl-CoA carboxylase isoform X1"/>
    <property type="match status" value="1"/>
</dbReference>
<dbReference type="InterPro" id="IPR005482">
    <property type="entry name" value="Biotin_COase_C"/>
</dbReference>
<dbReference type="SUPFAM" id="SSF52440">
    <property type="entry name" value="PreATP-grasp domain"/>
    <property type="match status" value="1"/>
</dbReference>
<dbReference type="PROSITE" id="PS00867">
    <property type="entry name" value="CPSASE_2"/>
    <property type="match status" value="1"/>
</dbReference>
<keyword evidence="3 5" id="KW-0067">ATP-binding</keyword>
<dbReference type="AlphaFoldDB" id="A0A8J7RX70"/>
<dbReference type="InterPro" id="IPR011761">
    <property type="entry name" value="ATP-grasp"/>
</dbReference>
<keyword evidence="2 5" id="KW-0547">Nucleotide-binding</keyword>
<dbReference type="Gene3D" id="3.30.470.20">
    <property type="entry name" value="ATP-grasp fold, B domain"/>
    <property type="match status" value="1"/>
</dbReference>
<reference evidence="8" key="1">
    <citation type="submission" date="2021-04" db="EMBL/GenBank/DDBJ databases">
        <authorList>
            <person name="Zhang D.-C."/>
        </authorList>
    </citation>
    <scope>NUCLEOTIDE SEQUENCE</scope>
    <source>
        <strain evidence="8">CGMCC 1.15697</strain>
    </source>
</reference>
<dbReference type="InterPro" id="IPR016185">
    <property type="entry name" value="PreATP-grasp_dom_sf"/>
</dbReference>
<dbReference type="SUPFAM" id="SSF51246">
    <property type="entry name" value="Rudiment single hybrid motif"/>
    <property type="match status" value="1"/>
</dbReference>
<dbReference type="PANTHER" id="PTHR18866">
    <property type="entry name" value="CARBOXYLASE:PYRUVATE/ACETYL-COA/PROPIONYL-COA CARBOXYLASE"/>
    <property type="match status" value="1"/>
</dbReference>
<evidence type="ECO:0000256" key="5">
    <source>
        <dbReference type="PROSITE-ProRule" id="PRU00409"/>
    </source>
</evidence>
<keyword evidence="4" id="KW-0092">Biotin</keyword>
<dbReference type="Pfam" id="PF02786">
    <property type="entry name" value="CPSase_L_D2"/>
    <property type="match status" value="1"/>
</dbReference>
<proteinExistence type="predicted"/>
<protein>
    <submittedName>
        <fullName evidence="8">Acetyl-CoA carboxylase biotin carboxylase subunit</fullName>
        <ecNumber evidence="8">6.4.1.2</ecNumber>
    </submittedName>
</protein>
<name>A0A8J7RX70_9PROT</name>
<evidence type="ECO:0000313" key="8">
    <source>
        <dbReference type="EMBL" id="MBP5856190.1"/>
    </source>
</evidence>
<dbReference type="Proteomes" id="UP000672602">
    <property type="component" value="Unassembled WGS sequence"/>
</dbReference>
<dbReference type="PROSITE" id="PS50979">
    <property type="entry name" value="BC"/>
    <property type="match status" value="1"/>
</dbReference>
<feature type="domain" description="ATP-grasp" evidence="6">
    <location>
        <begin position="119"/>
        <end position="317"/>
    </location>
</feature>
<dbReference type="Pfam" id="PF00289">
    <property type="entry name" value="Biotin_carb_N"/>
    <property type="match status" value="1"/>
</dbReference>
<evidence type="ECO:0000256" key="4">
    <source>
        <dbReference type="ARBA" id="ARBA00023267"/>
    </source>
</evidence>
<dbReference type="SMART" id="SM00878">
    <property type="entry name" value="Biotin_carb_C"/>
    <property type="match status" value="1"/>
</dbReference>
<dbReference type="GO" id="GO:0046872">
    <property type="term" value="F:metal ion binding"/>
    <property type="evidence" value="ECO:0007669"/>
    <property type="project" value="InterPro"/>
</dbReference>